<name>A0A5S6Q6J2_TRIMR</name>
<sequence>MSPFDERRLVNSTENSGQLVIQHKLVNVWLHLIYLYESMAINIDEYNSCPTRTRHIWKRLHAQVKNLLKSIGRIWLLEIAWERKVRVSIEIMECVFDSLQALQNVWHAIEYQQMFDNSDTLSTRCSK</sequence>
<evidence type="ECO:0000313" key="1">
    <source>
        <dbReference type="Proteomes" id="UP000046395"/>
    </source>
</evidence>
<keyword evidence="1" id="KW-1185">Reference proteome</keyword>
<organism evidence="1 2">
    <name type="scientific">Trichuris muris</name>
    <name type="common">Mouse whipworm</name>
    <dbReference type="NCBI Taxonomy" id="70415"/>
    <lineage>
        <taxon>Eukaryota</taxon>
        <taxon>Metazoa</taxon>
        <taxon>Ecdysozoa</taxon>
        <taxon>Nematoda</taxon>
        <taxon>Enoplea</taxon>
        <taxon>Dorylaimia</taxon>
        <taxon>Trichinellida</taxon>
        <taxon>Trichuridae</taxon>
        <taxon>Trichuris</taxon>
    </lineage>
</organism>
<dbReference type="WBParaSite" id="TMUE_1000002809.1">
    <property type="protein sequence ID" value="TMUE_1000002809.1"/>
    <property type="gene ID" value="WBGene00295386"/>
</dbReference>
<evidence type="ECO:0000313" key="2">
    <source>
        <dbReference type="WBParaSite" id="TMUE_1000002809.1"/>
    </source>
</evidence>
<proteinExistence type="predicted"/>
<protein>
    <submittedName>
        <fullName evidence="2">Uncharacterized protein</fullName>
    </submittedName>
</protein>
<dbReference type="AlphaFoldDB" id="A0A5S6Q6J2"/>
<accession>A0A5S6Q6J2</accession>
<reference evidence="2" key="1">
    <citation type="submission" date="2019-12" db="UniProtKB">
        <authorList>
            <consortium name="WormBaseParasite"/>
        </authorList>
    </citation>
    <scope>IDENTIFICATION</scope>
</reference>
<dbReference type="Proteomes" id="UP000046395">
    <property type="component" value="Unassembled WGS sequence"/>
</dbReference>